<feature type="transmembrane region" description="Helical" evidence="1">
    <location>
        <begin position="28"/>
        <end position="46"/>
    </location>
</feature>
<feature type="transmembrane region" description="Helical" evidence="1">
    <location>
        <begin position="5"/>
        <end position="22"/>
    </location>
</feature>
<dbReference type="STRING" id="1121302.SAMN02745163_04225"/>
<proteinExistence type="predicted"/>
<evidence type="ECO:0000313" key="3">
    <source>
        <dbReference type="EMBL" id="SHK65942.1"/>
    </source>
</evidence>
<sequence>MKNKFLFGTIIIFNLFILYFALDINIFKASIFIFINIIFIYFIKLIRDYFSVKYYTKNDNMDLAIDTIKEEQEHFIFSTLNTLNYFCRKDVMVSRSLVLALSNYLRLVFDKSDSVRGDELLKALKSYAYVQSIRLDKNIEFKYNDTLENYRLKKNPIQNIVESLLSFIRKNGIEKSLIDLDCLENKNNLEIYIKVIVPKNYKEEIENSNIFNRYIITNEENLVYKIDMRKCSVEE</sequence>
<evidence type="ECO:0000313" key="4">
    <source>
        <dbReference type="Proteomes" id="UP000184310"/>
    </source>
</evidence>
<keyword evidence="1" id="KW-0472">Membrane</keyword>
<gene>
    <name evidence="3" type="ORF">SAMN02745163_04225</name>
</gene>
<organism evidence="3 4">
    <name type="scientific">Clostridium cavendishii DSM 21758</name>
    <dbReference type="NCBI Taxonomy" id="1121302"/>
    <lineage>
        <taxon>Bacteria</taxon>
        <taxon>Bacillati</taxon>
        <taxon>Bacillota</taxon>
        <taxon>Clostridia</taxon>
        <taxon>Eubacteriales</taxon>
        <taxon>Clostridiaceae</taxon>
        <taxon>Clostridium</taxon>
    </lineage>
</organism>
<keyword evidence="1" id="KW-0812">Transmembrane</keyword>
<dbReference type="Pfam" id="PF06580">
    <property type="entry name" value="His_kinase"/>
    <property type="match status" value="1"/>
</dbReference>
<dbReference type="Proteomes" id="UP000184310">
    <property type="component" value="Unassembled WGS sequence"/>
</dbReference>
<accession>A0A1M6U9L4</accession>
<protein>
    <submittedName>
        <fullName evidence="3">Histidine kinase</fullName>
    </submittedName>
</protein>
<dbReference type="InterPro" id="IPR010559">
    <property type="entry name" value="Sig_transdc_His_kin_internal"/>
</dbReference>
<keyword evidence="4" id="KW-1185">Reference proteome</keyword>
<feature type="domain" description="Signal transduction histidine kinase internal region" evidence="2">
    <location>
        <begin position="73"/>
        <end position="138"/>
    </location>
</feature>
<dbReference type="EMBL" id="FQZB01000022">
    <property type="protein sequence ID" value="SHK65942.1"/>
    <property type="molecule type" value="Genomic_DNA"/>
</dbReference>
<keyword evidence="3" id="KW-0808">Transferase</keyword>
<evidence type="ECO:0000259" key="2">
    <source>
        <dbReference type="Pfam" id="PF06580"/>
    </source>
</evidence>
<keyword evidence="3" id="KW-0418">Kinase</keyword>
<dbReference type="GO" id="GO:0000155">
    <property type="term" value="F:phosphorelay sensor kinase activity"/>
    <property type="evidence" value="ECO:0007669"/>
    <property type="project" value="InterPro"/>
</dbReference>
<name>A0A1M6U9L4_9CLOT</name>
<reference evidence="3 4" key="1">
    <citation type="submission" date="2016-11" db="EMBL/GenBank/DDBJ databases">
        <authorList>
            <person name="Jaros S."/>
            <person name="Januszkiewicz K."/>
            <person name="Wedrychowicz H."/>
        </authorList>
    </citation>
    <scope>NUCLEOTIDE SEQUENCE [LARGE SCALE GENOMIC DNA]</scope>
    <source>
        <strain evidence="3 4">DSM 21758</strain>
    </source>
</reference>
<dbReference type="GO" id="GO:0016020">
    <property type="term" value="C:membrane"/>
    <property type="evidence" value="ECO:0007669"/>
    <property type="project" value="InterPro"/>
</dbReference>
<evidence type="ECO:0000256" key="1">
    <source>
        <dbReference type="SAM" id="Phobius"/>
    </source>
</evidence>
<keyword evidence="1" id="KW-1133">Transmembrane helix</keyword>
<dbReference type="AlphaFoldDB" id="A0A1M6U9L4"/>